<dbReference type="InterPro" id="IPR036968">
    <property type="entry name" value="Enolpyruvate_Tfrase_sf"/>
</dbReference>
<gene>
    <name evidence="12 14" type="primary">murA</name>
    <name evidence="14" type="ORF">DW099_19720</name>
</gene>
<dbReference type="GO" id="GO:0008360">
    <property type="term" value="P:regulation of cell shape"/>
    <property type="evidence" value="ECO:0007669"/>
    <property type="project" value="UniProtKB-KW"/>
</dbReference>
<comment type="subcellular location">
    <subcellularLocation>
        <location evidence="1 12">Cytoplasm</location>
    </subcellularLocation>
</comment>
<keyword evidence="15" id="KW-1185">Reference proteome</keyword>
<keyword evidence="7 12" id="KW-0573">Peptidoglycan synthesis</keyword>
<dbReference type="PANTHER" id="PTHR43783:SF1">
    <property type="entry name" value="UDP-N-ACETYLGLUCOSAMINE 1-CARBOXYVINYLTRANSFERASE"/>
    <property type="match status" value="1"/>
</dbReference>
<dbReference type="InterPro" id="IPR013792">
    <property type="entry name" value="RNA3'P_cycl/enolpyr_Trfase_a/b"/>
</dbReference>
<evidence type="ECO:0000256" key="5">
    <source>
        <dbReference type="ARBA" id="ARBA00022679"/>
    </source>
</evidence>
<dbReference type="Proteomes" id="UP000284841">
    <property type="component" value="Unassembled WGS sequence"/>
</dbReference>
<dbReference type="STRING" id="1776384.GCA_900086585_02213"/>
<feature type="binding site" evidence="12">
    <location>
        <position position="308"/>
    </location>
    <ligand>
        <name>UDP-N-acetyl-alpha-D-glucosamine</name>
        <dbReference type="ChEBI" id="CHEBI:57705"/>
    </ligand>
</feature>
<dbReference type="Pfam" id="PF00275">
    <property type="entry name" value="EPSP_synthase"/>
    <property type="match status" value="1"/>
</dbReference>
<dbReference type="GO" id="GO:0005737">
    <property type="term" value="C:cytoplasm"/>
    <property type="evidence" value="ECO:0007669"/>
    <property type="project" value="UniProtKB-SubCell"/>
</dbReference>
<dbReference type="AlphaFoldDB" id="A0A415DSI1"/>
<protein>
    <recommendedName>
        <fullName evidence="12">UDP-N-acetylglucosamine 1-carboxyvinyltransferase</fullName>
        <ecNumber evidence="12">2.5.1.7</ecNumber>
    </recommendedName>
    <alternativeName>
        <fullName evidence="12">Enoylpyruvate transferase</fullName>
    </alternativeName>
    <alternativeName>
        <fullName evidence="12">UDP-N-acetylglucosamine enolpyruvyl transferase</fullName>
        <shortName evidence="12">EPT</shortName>
    </alternativeName>
</protein>
<evidence type="ECO:0000256" key="9">
    <source>
        <dbReference type="ARBA" id="ARBA00023316"/>
    </source>
</evidence>
<dbReference type="HAMAP" id="MF_00111">
    <property type="entry name" value="MurA"/>
    <property type="match status" value="1"/>
</dbReference>
<dbReference type="CDD" id="cd01555">
    <property type="entry name" value="UdpNAET"/>
    <property type="match status" value="1"/>
</dbReference>
<evidence type="ECO:0000256" key="1">
    <source>
        <dbReference type="ARBA" id="ARBA00004496"/>
    </source>
</evidence>
<evidence type="ECO:0000256" key="2">
    <source>
        <dbReference type="ARBA" id="ARBA00004752"/>
    </source>
</evidence>
<name>A0A415DSI1_9FIRM</name>
<dbReference type="Gene3D" id="3.65.10.10">
    <property type="entry name" value="Enolpyruvate transferase domain"/>
    <property type="match status" value="2"/>
</dbReference>
<dbReference type="NCBIfam" id="NF006873">
    <property type="entry name" value="PRK09369.1"/>
    <property type="match status" value="1"/>
</dbReference>
<dbReference type="NCBIfam" id="TIGR01072">
    <property type="entry name" value="murA"/>
    <property type="match status" value="1"/>
</dbReference>
<reference evidence="14 15" key="1">
    <citation type="submission" date="2018-08" db="EMBL/GenBank/DDBJ databases">
        <title>A genome reference for cultivated species of the human gut microbiota.</title>
        <authorList>
            <person name="Zou Y."/>
            <person name="Xue W."/>
            <person name="Luo G."/>
        </authorList>
    </citation>
    <scope>NUCLEOTIDE SEQUENCE [LARGE SCALE GENOMIC DNA]</scope>
    <source>
        <strain evidence="14 15">AM07-24</strain>
    </source>
</reference>
<dbReference type="PANTHER" id="PTHR43783">
    <property type="entry name" value="UDP-N-ACETYLGLUCOSAMINE 1-CARBOXYVINYLTRANSFERASE"/>
    <property type="match status" value="1"/>
</dbReference>
<sequence>MAKFLVQKSEPLNGEVVISGAKNAVLPLMAAAILAEDKCVIRDVPALRDVDVMKEILKSLGSKIKEIEESVIEIETKEILSNEADFDLVSKMRASFLVMGPLLARVGRAKVHSPGGCTIGARPIDLHLKGFEALGAEIIVKDNYVEAVAGEEGLIGSSIYLDFPSVGATENIMTAAVLAKGITYIENAAEEPEIVDLANFLNKMGARIKGAGTDTIKIEGVEHLRGSEHTVIPDRIETGTFMLAAAITHGQMLIRNVVPDHVKPITAKLRECGVTVEMSDEGMYVLADDRDLAATDIKTLPYPGFPTDIQSPFMAFLTTVEGSSNVIETVFENRFMHVAELNRMGANIKTEGNRAMIQGGKMLEGAQVIATDLRAGAALVLAGLVAQGTTEISEIYHIERGYEKFVEKFRALGANILRLED</sequence>
<dbReference type="GO" id="GO:0008760">
    <property type="term" value="F:UDP-N-acetylglucosamine 1-carboxyvinyltransferase activity"/>
    <property type="evidence" value="ECO:0007669"/>
    <property type="project" value="UniProtKB-UniRule"/>
</dbReference>
<evidence type="ECO:0000313" key="15">
    <source>
        <dbReference type="Proteomes" id="UP000284841"/>
    </source>
</evidence>
<keyword evidence="3 12" id="KW-0963">Cytoplasm</keyword>
<feature type="binding site" evidence="12">
    <location>
        <position position="330"/>
    </location>
    <ligand>
        <name>UDP-N-acetyl-alpha-D-glucosamine</name>
        <dbReference type="ChEBI" id="CHEBI:57705"/>
    </ligand>
</feature>
<feature type="binding site" evidence="12">
    <location>
        <position position="93"/>
    </location>
    <ligand>
        <name>UDP-N-acetyl-alpha-D-glucosamine</name>
        <dbReference type="ChEBI" id="CHEBI:57705"/>
    </ligand>
</feature>
<organism evidence="14 15">
    <name type="scientific">Emergencia timonensis</name>
    <dbReference type="NCBI Taxonomy" id="1776384"/>
    <lineage>
        <taxon>Bacteria</taxon>
        <taxon>Bacillati</taxon>
        <taxon>Bacillota</taxon>
        <taxon>Clostridia</taxon>
        <taxon>Peptostreptococcales</taxon>
        <taxon>Anaerovoracaceae</taxon>
        <taxon>Emergencia</taxon>
    </lineage>
</organism>
<evidence type="ECO:0000256" key="10">
    <source>
        <dbReference type="ARBA" id="ARBA00038367"/>
    </source>
</evidence>
<comment type="caution">
    <text evidence="14">The sequence shown here is derived from an EMBL/GenBank/DDBJ whole genome shotgun (WGS) entry which is preliminary data.</text>
</comment>
<feature type="binding site" evidence="12">
    <location>
        <begin position="22"/>
        <end position="23"/>
    </location>
    <ligand>
        <name>phosphoenolpyruvate</name>
        <dbReference type="ChEBI" id="CHEBI:58702"/>
    </ligand>
</feature>
<feature type="active site" description="Proton donor" evidence="12">
    <location>
        <position position="117"/>
    </location>
</feature>
<dbReference type="SUPFAM" id="SSF55205">
    <property type="entry name" value="EPT/RTPC-like"/>
    <property type="match status" value="1"/>
</dbReference>
<comment type="similarity">
    <text evidence="10 12">Belongs to the EPSP synthase family. MurA subfamily.</text>
</comment>
<evidence type="ECO:0000256" key="7">
    <source>
        <dbReference type="ARBA" id="ARBA00022984"/>
    </source>
</evidence>
<keyword evidence="12" id="KW-0670">Pyruvate</keyword>
<evidence type="ECO:0000256" key="11">
    <source>
        <dbReference type="ARBA" id="ARBA00047527"/>
    </source>
</evidence>
<proteinExistence type="inferred from homology"/>
<evidence type="ECO:0000256" key="4">
    <source>
        <dbReference type="ARBA" id="ARBA00022618"/>
    </source>
</evidence>
<keyword evidence="5 12" id="KW-0808">Transferase</keyword>
<feature type="domain" description="Enolpyruvate transferase" evidence="13">
    <location>
        <begin position="6"/>
        <end position="408"/>
    </location>
</feature>
<comment type="caution">
    <text evidence="12">Lacks conserved residue(s) required for the propagation of feature annotation.</text>
</comment>
<keyword evidence="4 12" id="KW-0132">Cell division</keyword>
<dbReference type="RefSeq" id="WP_118336755.1">
    <property type="nucleotide sequence ID" value="NZ_AP025567.1"/>
</dbReference>
<dbReference type="FunFam" id="3.65.10.10:FF:000001">
    <property type="entry name" value="UDP-N-acetylglucosamine 1-carboxyvinyltransferase"/>
    <property type="match status" value="1"/>
</dbReference>
<evidence type="ECO:0000256" key="8">
    <source>
        <dbReference type="ARBA" id="ARBA00023306"/>
    </source>
</evidence>
<dbReference type="EMBL" id="QRMS01000013">
    <property type="protein sequence ID" value="RHJ82668.1"/>
    <property type="molecule type" value="Genomic_DNA"/>
</dbReference>
<keyword evidence="8 12" id="KW-0131">Cell cycle</keyword>
<dbReference type="InterPro" id="IPR001986">
    <property type="entry name" value="Enolpyruvate_Tfrase_dom"/>
</dbReference>
<dbReference type="InterPro" id="IPR005750">
    <property type="entry name" value="UDP_GlcNAc_COvinyl_MurA"/>
</dbReference>
<dbReference type="EC" id="2.5.1.7" evidence="12"/>
<keyword evidence="9 12" id="KW-0961">Cell wall biogenesis/degradation</keyword>
<dbReference type="OrthoDB" id="9803760at2"/>
<evidence type="ECO:0000256" key="6">
    <source>
        <dbReference type="ARBA" id="ARBA00022960"/>
    </source>
</evidence>
<evidence type="ECO:0000256" key="3">
    <source>
        <dbReference type="ARBA" id="ARBA00022490"/>
    </source>
</evidence>
<feature type="modified residue" description="2-(S-cysteinyl)pyruvic acid O-phosphothioketal" evidence="12">
    <location>
        <position position="117"/>
    </location>
</feature>
<comment type="catalytic activity">
    <reaction evidence="11 12">
        <text>phosphoenolpyruvate + UDP-N-acetyl-alpha-D-glucosamine = UDP-N-acetyl-3-O-(1-carboxyvinyl)-alpha-D-glucosamine + phosphate</text>
        <dbReference type="Rhea" id="RHEA:18681"/>
        <dbReference type="ChEBI" id="CHEBI:43474"/>
        <dbReference type="ChEBI" id="CHEBI:57705"/>
        <dbReference type="ChEBI" id="CHEBI:58702"/>
        <dbReference type="ChEBI" id="CHEBI:68483"/>
        <dbReference type="EC" id="2.5.1.7"/>
    </reaction>
</comment>
<dbReference type="GO" id="GO:0051301">
    <property type="term" value="P:cell division"/>
    <property type="evidence" value="ECO:0007669"/>
    <property type="project" value="UniProtKB-KW"/>
</dbReference>
<dbReference type="UniPathway" id="UPA00219"/>
<feature type="binding site" evidence="12">
    <location>
        <begin position="122"/>
        <end position="126"/>
    </location>
    <ligand>
        <name>UDP-N-acetyl-alpha-D-glucosamine</name>
        <dbReference type="ChEBI" id="CHEBI:57705"/>
    </ligand>
</feature>
<dbReference type="GO" id="GO:0019277">
    <property type="term" value="P:UDP-N-acetylgalactosamine biosynthetic process"/>
    <property type="evidence" value="ECO:0007669"/>
    <property type="project" value="InterPro"/>
</dbReference>
<comment type="pathway">
    <text evidence="2 12">Cell wall biogenesis; peptidoglycan biosynthesis.</text>
</comment>
<comment type="function">
    <text evidence="12">Cell wall formation. Adds enolpyruvyl to UDP-N-acetylglucosamine.</text>
</comment>
<dbReference type="InterPro" id="IPR050068">
    <property type="entry name" value="MurA_subfamily"/>
</dbReference>
<evidence type="ECO:0000259" key="13">
    <source>
        <dbReference type="Pfam" id="PF00275"/>
    </source>
</evidence>
<accession>A0A415DSI1</accession>
<evidence type="ECO:0000313" key="14">
    <source>
        <dbReference type="EMBL" id="RHJ82668.1"/>
    </source>
</evidence>
<keyword evidence="6 12" id="KW-0133">Cell shape</keyword>
<dbReference type="GO" id="GO:0071555">
    <property type="term" value="P:cell wall organization"/>
    <property type="evidence" value="ECO:0007669"/>
    <property type="project" value="UniProtKB-KW"/>
</dbReference>
<dbReference type="GO" id="GO:0009252">
    <property type="term" value="P:peptidoglycan biosynthetic process"/>
    <property type="evidence" value="ECO:0007669"/>
    <property type="project" value="UniProtKB-UniRule"/>
</dbReference>
<evidence type="ECO:0000256" key="12">
    <source>
        <dbReference type="HAMAP-Rule" id="MF_00111"/>
    </source>
</evidence>